<comment type="caution">
    <text evidence="2">The sequence shown here is derived from an EMBL/GenBank/DDBJ whole genome shotgun (WGS) entry which is preliminary data.</text>
</comment>
<dbReference type="Proteomes" id="UP000655443">
    <property type="component" value="Unassembled WGS sequence"/>
</dbReference>
<dbReference type="AlphaFoldDB" id="A0A918YLF6"/>
<organism evidence="2 3">
    <name type="scientific">Streptomyces alanosinicus</name>
    <dbReference type="NCBI Taxonomy" id="68171"/>
    <lineage>
        <taxon>Bacteria</taxon>
        <taxon>Bacillati</taxon>
        <taxon>Actinomycetota</taxon>
        <taxon>Actinomycetes</taxon>
        <taxon>Kitasatosporales</taxon>
        <taxon>Streptomycetaceae</taxon>
        <taxon>Streptomyces</taxon>
    </lineage>
</organism>
<evidence type="ECO:0000313" key="3">
    <source>
        <dbReference type="Proteomes" id="UP000655443"/>
    </source>
</evidence>
<proteinExistence type="predicted"/>
<name>A0A918YLF6_9ACTN</name>
<gene>
    <name evidence="2" type="ORF">GCM10010339_48830</name>
</gene>
<feature type="compositionally biased region" description="Basic and acidic residues" evidence="1">
    <location>
        <begin position="102"/>
        <end position="117"/>
    </location>
</feature>
<feature type="region of interest" description="Disordered" evidence="1">
    <location>
        <begin position="76"/>
        <end position="127"/>
    </location>
</feature>
<sequence>MARAWATATLPECLKGLGAPPVLAAGQLAGPQSRVAGRPDQGEQQLHAFFAFTRAGPAQPQQLALRRLPQLPPVHLDPPPVGCVEAADDVQQGGLAGSGAPLERDEFTPPRSRETPRRAWTAAGARP</sequence>
<evidence type="ECO:0000313" key="2">
    <source>
        <dbReference type="EMBL" id="GHE06715.1"/>
    </source>
</evidence>
<keyword evidence="3" id="KW-1185">Reference proteome</keyword>
<accession>A0A918YLF6</accession>
<protein>
    <submittedName>
        <fullName evidence="2">Uncharacterized protein</fullName>
    </submittedName>
</protein>
<reference evidence="2" key="1">
    <citation type="journal article" date="2014" name="Int. J. Syst. Evol. Microbiol.">
        <title>Complete genome sequence of Corynebacterium casei LMG S-19264T (=DSM 44701T), isolated from a smear-ripened cheese.</title>
        <authorList>
            <consortium name="US DOE Joint Genome Institute (JGI-PGF)"/>
            <person name="Walter F."/>
            <person name="Albersmeier A."/>
            <person name="Kalinowski J."/>
            <person name="Ruckert C."/>
        </authorList>
    </citation>
    <scope>NUCLEOTIDE SEQUENCE</scope>
    <source>
        <strain evidence="2">JCM 4714</strain>
    </source>
</reference>
<reference evidence="2" key="2">
    <citation type="submission" date="2020-09" db="EMBL/GenBank/DDBJ databases">
        <authorList>
            <person name="Sun Q."/>
            <person name="Ohkuma M."/>
        </authorList>
    </citation>
    <scope>NUCLEOTIDE SEQUENCE</scope>
    <source>
        <strain evidence="2">JCM 4714</strain>
    </source>
</reference>
<dbReference type="EMBL" id="BMVG01000012">
    <property type="protein sequence ID" value="GHE06715.1"/>
    <property type="molecule type" value="Genomic_DNA"/>
</dbReference>
<evidence type="ECO:0000256" key="1">
    <source>
        <dbReference type="SAM" id="MobiDB-lite"/>
    </source>
</evidence>